<evidence type="ECO:0000313" key="3">
    <source>
        <dbReference type="Proteomes" id="UP000756346"/>
    </source>
</evidence>
<evidence type="ECO:0000313" key="2">
    <source>
        <dbReference type="EMBL" id="KAH7032692.1"/>
    </source>
</evidence>
<protein>
    <submittedName>
        <fullName evidence="2">Uncharacterized protein</fullName>
    </submittedName>
</protein>
<dbReference type="Proteomes" id="UP000756346">
    <property type="component" value="Unassembled WGS sequence"/>
</dbReference>
<evidence type="ECO:0000256" key="1">
    <source>
        <dbReference type="SAM" id="MobiDB-lite"/>
    </source>
</evidence>
<name>A0A9P8YAM0_9PEZI</name>
<organism evidence="2 3">
    <name type="scientific">Microdochium trichocladiopsis</name>
    <dbReference type="NCBI Taxonomy" id="1682393"/>
    <lineage>
        <taxon>Eukaryota</taxon>
        <taxon>Fungi</taxon>
        <taxon>Dikarya</taxon>
        <taxon>Ascomycota</taxon>
        <taxon>Pezizomycotina</taxon>
        <taxon>Sordariomycetes</taxon>
        <taxon>Xylariomycetidae</taxon>
        <taxon>Xylariales</taxon>
        <taxon>Microdochiaceae</taxon>
        <taxon>Microdochium</taxon>
    </lineage>
</organism>
<feature type="region of interest" description="Disordered" evidence="1">
    <location>
        <begin position="97"/>
        <end position="173"/>
    </location>
</feature>
<reference evidence="2" key="1">
    <citation type="journal article" date="2021" name="Nat. Commun.">
        <title>Genetic determinants of endophytism in the Arabidopsis root mycobiome.</title>
        <authorList>
            <person name="Mesny F."/>
            <person name="Miyauchi S."/>
            <person name="Thiergart T."/>
            <person name="Pickel B."/>
            <person name="Atanasova L."/>
            <person name="Karlsson M."/>
            <person name="Huettel B."/>
            <person name="Barry K.W."/>
            <person name="Haridas S."/>
            <person name="Chen C."/>
            <person name="Bauer D."/>
            <person name="Andreopoulos W."/>
            <person name="Pangilinan J."/>
            <person name="LaButti K."/>
            <person name="Riley R."/>
            <person name="Lipzen A."/>
            <person name="Clum A."/>
            <person name="Drula E."/>
            <person name="Henrissat B."/>
            <person name="Kohler A."/>
            <person name="Grigoriev I.V."/>
            <person name="Martin F.M."/>
            <person name="Hacquard S."/>
        </authorList>
    </citation>
    <scope>NUCLEOTIDE SEQUENCE</scope>
    <source>
        <strain evidence="2">MPI-CAGE-CH-0230</strain>
    </source>
</reference>
<dbReference type="RefSeq" id="XP_046013524.1">
    <property type="nucleotide sequence ID" value="XM_046153469.1"/>
</dbReference>
<dbReference type="GeneID" id="70183015"/>
<accession>A0A9P8YAM0</accession>
<gene>
    <name evidence="2" type="ORF">B0I36DRAFT_319851</name>
</gene>
<feature type="compositionally biased region" description="Acidic residues" evidence="1">
    <location>
        <begin position="113"/>
        <end position="133"/>
    </location>
</feature>
<comment type="caution">
    <text evidence="2">The sequence shown here is derived from an EMBL/GenBank/DDBJ whole genome shotgun (WGS) entry which is preliminary data.</text>
</comment>
<dbReference type="AlphaFoldDB" id="A0A9P8YAM0"/>
<feature type="compositionally biased region" description="Acidic residues" evidence="1">
    <location>
        <begin position="149"/>
        <end position="167"/>
    </location>
</feature>
<keyword evidence="3" id="KW-1185">Reference proteome</keyword>
<sequence length="237" mass="25222">MNSAGAFRGGNSARTVLHVPACGSTGLANEPPDLGYEPSYLPKRLLLEFGRFGLDRPANIRSILQPRENHSLVVGRNAVGAGFCRLGVNKAVDIAAGKKGAKSPQPGEHANADCEEEDWHQEAEPYADPEEGEAQGGYKSKAECGDGEAKEEDDRDEGEYQVEEDEASQYGSRGRQVGRPLIILLADGRVNDAVDSIPAVGIGARGSGSRPGADVVCSHGELREKGWDLVWRTRGGA</sequence>
<dbReference type="EMBL" id="JAGTJQ010000004">
    <property type="protein sequence ID" value="KAH7032692.1"/>
    <property type="molecule type" value="Genomic_DNA"/>
</dbReference>
<proteinExistence type="predicted"/>